<evidence type="ECO:0000256" key="1">
    <source>
        <dbReference type="SAM" id="MobiDB-lite"/>
    </source>
</evidence>
<accession>A0ABU6QVU2</accession>
<dbReference type="Proteomes" id="UP001341840">
    <property type="component" value="Unassembled WGS sequence"/>
</dbReference>
<gene>
    <name evidence="2" type="ORF">PIB30_098023</name>
</gene>
<reference evidence="2 3" key="1">
    <citation type="journal article" date="2023" name="Plants (Basel)">
        <title>Bridging the Gap: Combining Genomics and Transcriptomics Approaches to Understand Stylosanthes scabra, an Orphan Legume from the Brazilian Caatinga.</title>
        <authorList>
            <person name="Ferreira-Neto J.R.C."/>
            <person name="da Silva M.D."/>
            <person name="Binneck E."/>
            <person name="de Melo N.F."/>
            <person name="da Silva R.H."/>
            <person name="de Melo A.L.T.M."/>
            <person name="Pandolfi V."/>
            <person name="Bustamante F.O."/>
            <person name="Brasileiro-Vidal A.C."/>
            <person name="Benko-Iseppon A.M."/>
        </authorList>
    </citation>
    <scope>NUCLEOTIDE SEQUENCE [LARGE SCALE GENOMIC DNA]</scope>
    <source>
        <tissue evidence="2">Leaves</tissue>
    </source>
</reference>
<dbReference type="EMBL" id="JASCZI010002465">
    <property type="protein sequence ID" value="MED6116214.1"/>
    <property type="molecule type" value="Genomic_DNA"/>
</dbReference>
<proteinExistence type="predicted"/>
<evidence type="ECO:0000313" key="3">
    <source>
        <dbReference type="Proteomes" id="UP001341840"/>
    </source>
</evidence>
<evidence type="ECO:0000313" key="2">
    <source>
        <dbReference type="EMBL" id="MED6116214.1"/>
    </source>
</evidence>
<sequence>MRAVLHICVTLEWASKDGVTFSFFQTRGSCVVACCQGAFHAYTWIFYACAWMNEACGSLGHVWACLDVTLERELLASHAYAWTSTPMRGLPKAMGDIASVLKDIRKGQQNLLNVQRQQTSQVEPSKHCGICACTSHFSDECPQLQEDHTIAATQNFYDQPSSNTNNQGWRNNQAPR</sequence>
<feature type="region of interest" description="Disordered" evidence="1">
    <location>
        <begin position="156"/>
        <end position="176"/>
    </location>
</feature>
<name>A0ABU6QVU2_9FABA</name>
<protein>
    <submittedName>
        <fullName evidence="2">Uncharacterized protein</fullName>
    </submittedName>
</protein>
<organism evidence="2 3">
    <name type="scientific">Stylosanthes scabra</name>
    <dbReference type="NCBI Taxonomy" id="79078"/>
    <lineage>
        <taxon>Eukaryota</taxon>
        <taxon>Viridiplantae</taxon>
        <taxon>Streptophyta</taxon>
        <taxon>Embryophyta</taxon>
        <taxon>Tracheophyta</taxon>
        <taxon>Spermatophyta</taxon>
        <taxon>Magnoliopsida</taxon>
        <taxon>eudicotyledons</taxon>
        <taxon>Gunneridae</taxon>
        <taxon>Pentapetalae</taxon>
        <taxon>rosids</taxon>
        <taxon>fabids</taxon>
        <taxon>Fabales</taxon>
        <taxon>Fabaceae</taxon>
        <taxon>Papilionoideae</taxon>
        <taxon>50 kb inversion clade</taxon>
        <taxon>dalbergioids sensu lato</taxon>
        <taxon>Dalbergieae</taxon>
        <taxon>Pterocarpus clade</taxon>
        <taxon>Stylosanthes</taxon>
    </lineage>
</organism>
<keyword evidence="3" id="KW-1185">Reference proteome</keyword>
<comment type="caution">
    <text evidence="2">The sequence shown here is derived from an EMBL/GenBank/DDBJ whole genome shotgun (WGS) entry which is preliminary data.</text>
</comment>